<dbReference type="InterPro" id="IPR000210">
    <property type="entry name" value="BTB/POZ_dom"/>
</dbReference>
<dbReference type="Gene3D" id="3.30.710.10">
    <property type="entry name" value="Potassium Channel Kv1.1, Chain A"/>
    <property type="match status" value="1"/>
</dbReference>
<evidence type="ECO:0000256" key="1">
    <source>
        <dbReference type="SAM" id="MobiDB-lite"/>
    </source>
</evidence>
<dbReference type="Proteomes" id="UP000275078">
    <property type="component" value="Unassembled WGS sequence"/>
</dbReference>
<dbReference type="InterPro" id="IPR011333">
    <property type="entry name" value="SKP1/BTB/POZ_sf"/>
</dbReference>
<evidence type="ECO:0000313" key="3">
    <source>
        <dbReference type="EMBL" id="RPA78435.1"/>
    </source>
</evidence>
<reference evidence="3 4" key="1">
    <citation type="journal article" date="2018" name="Nat. Ecol. Evol.">
        <title>Pezizomycetes genomes reveal the molecular basis of ectomycorrhizal truffle lifestyle.</title>
        <authorList>
            <person name="Murat C."/>
            <person name="Payen T."/>
            <person name="Noel B."/>
            <person name="Kuo A."/>
            <person name="Morin E."/>
            <person name="Chen J."/>
            <person name="Kohler A."/>
            <person name="Krizsan K."/>
            <person name="Balestrini R."/>
            <person name="Da Silva C."/>
            <person name="Montanini B."/>
            <person name="Hainaut M."/>
            <person name="Levati E."/>
            <person name="Barry K.W."/>
            <person name="Belfiori B."/>
            <person name="Cichocki N."/>
            <person name="Clum A."/>
            <person name="Dockter R.B."/>
            <person name="Fauchery L."/>
            <person name="Guy J."/>
            <person name="Iotti M."/>
            <person name="Le Tacon F."/>
            <person name="Lindquist E.A."/>
            <person name="Lipzen A."/>
            <person name="Malagnac F."/>
            <person name="Mello A."/>
            <person name="Molinier V."/>
            <person name="Miyauchi S."/>
            <person name="Poulain J."/>
            <person name="Riccioni C."/>
            <person name="Rubini A."/>
            <person name="Sitrit Y."/>
            <person name="Splivallo R."/>
            <person name="Traeger S."/>
            <person name="Wang M."/>
            <person name="Zifcakova L."/>
            <person name="Wipf D."/>
            <person name="Zambonelli A."/>
            <person name="Paolocci F."/>
            <person name="Nowrousian M."/>
            <person name="Ottonello S."/>
            <person name="Baldrian P."/>
            <person name="Spatafora J.W."/>
            <person name="Henrissat B."/>
            <person name="Nagy L.G."/>
            <person name="Aury J.M."/>
            <person name="Wincker P."/>
            <person name="Grigoriev I.V."/>
            <person name="Bonfante P."/>
            <person name="Martin F.M."/>
        </authorList>
    </citation>
    <scope>NUCLEOTIDE SEQUENCE [LARGE SCALE GENOMIC DNA]</scope>
    <source>
        <strain evidence="3 4">RN42</strain>
    </source>
</reference>
<feature type="region of interest" description="Disordered" evidence="1">
    <location>
        <begin position="248"/>
        <end position="293"/>
    </location>
</feature>
<keyword evidence="4" id="KW-1185">Reference proteome</keyword>
<evidence type="ECO:0000313" key="4">
    <source>
        <dbReference type="Proteomes" id="UP000275078"/>
    </source>
</evidence>
<gene>
    <name evidence="3" type="ORF">BJ508DRAFT_155700</name>
</gene>
<accession>A0A3N4HX85</accession>
<feature type="compositionally biased region" description="Polar residues" evidence="1">
    <location>
        <begin position="1"/>
        <end position="14"/>
    </location>
</feature>
<feature type="domain" description="BTB" evidence="2">
    <location>
        <begin position="73"/>
        <end position="144"/>
    </location>
</feature>
<dbReference type="PANTHER" id="PTHR47843">
    <property type="entry name" value="BTB DOMAIN-CONTAINING PROTEIN-RELATED"/>
    <property type="match status" value="1"/>
</dbReference>
<proteinExistence type="predicted"/>
<organism evidence="3 4">
    <name type="scientific">Ascobolus immersus RN42</name>
    <dbReference type="NCBI Taxonomy" id="1160509"/>
    <lineage>
        <taxon>Eukaryota</taxon>
        <taxon>Fungi</taxon>
        <taxon>Dikarya</taxon>
        <taxon>Ascomycota</taxon>
        <taxon>Pezizomycotina</taxon>
        <taxon>Pezizomycetes</taxon>
        <taxon>Pezizales</taxon>
        <taxon>Ascobolaceae</taxon>
        <taxon>Ascobolus</taxon>
    </lineage>
</organism>
<sequence>MSTTQAVESNSNGAASLFGGPTPTPPPAGGTVDQATTTSKGTKDAPPTSTSGPTKDASDPPIRGTFALSFASETIKLILGDKTDTSKQQVYYLHINKLRSTSEYFARLFDFKGSEVTQKEICLDEDFDHLKLAFDAFVEYMYTGTYAGCGVVPPPQYFGADIAKPDTAELDASVIVLAERLVVHDLKEKALSSLGLKLSEQRPVRDVNNICDIITMVYGGTHRPYGDVPPTSAFTFAAPVKPVFGGPQGIAPRVPATRPTPPSTPAPPTQSGDRVIVKSQPAPASQNSWGRPAVGYKNNKARKVVARHAAQHLSRYRLFPEFRECVAEIGEFAMDLIMEPINVLDSGLVVVS</sequence>
<dbReference type="OrthoDB" id="1022638at2759"/>
<feature type="compositionally biased region" description="Pro residues" evidence="1">
    <location>
        <begin position="258"/>
        <end position="268"/>
    </location>
</feature>
<evidence type="ECO:0000259" key="2">
    <source>
        <dbReference type="PROSITE" id="PS50097"/>
    </source>
</evidence>
<dbReference type="CDD" id="cd18186">
    <property type="entry name" value="BTB_POZ_ZBTB_KLHL-like"/>
    <property type="match status" value="1"/>
</dbReference>
<dbReference type="SUPFAM" id="SSF54695">
    <property type="entry name" value="POZ domain"/>
    <property type="match status" value="1"/>
</dbReference>
<name>A0A3N4HX85_ASCIM</name>
<dbReference type="AlphaFoldDB" id="A0A3N4HX85"/>
<dbReference type="EMBL" id="ML119711">
    <property type="protein sequence ID" value="RPA78435.1"/>
    <property type="molecule type" value="Genomic_DNA"/>
</dbReference>
<protein>
    <recommendedName>
        <fullName evidence="2">BTB domain-containing protein</fullName>
    </recommendedName>
</protein>
<feature type="region of interest" description="Disordered" evidence="1">
    <location>
        <begin position="1"/>
        <end position="63"/>
    </location>
</feature>
<dbReference type="PROSITE" id="PS50097">
    <property type="entry name" value="BTB"/>
    <property type="match status" value="1"/>
</dbReference>